<keyword evidence="3" id="KW-1185">Reference proteome</keyword>
<proteinExistence type="predicted"/>
<keyword evidence="2" id="KW-0808">Transferase</keyword>
<dbReference type="GO" id="GO:0032259">
    <property type="term" value="P:methylation"/>
    <property type="evidence" value="ECO:0007669"/>
    <property type="project" value="UniProtKB-KW"/>
</dbReference>
<sequence length="266" mass="29688">MDQDRRIRNGQAWSNSSYTAWVNRFGTPEKAVSRILKDPKRRLQPLDQYVGDVSGKKIVNLLGSHGSKAVALSLLGAETTVIDISDSNAAYARELASAANVDVRYVVEDILNLSKSEMTENYDMAFMENGILHYFADLNEYFSVVAGLLKKGGTLILQDFHPISTKLIESQGKSQAVRKHKVSGDYFSEELVTTDVAYSKFLPELQYATSEERASFQVQIRQWTLGEIITAIGSAGLWIKQLVEEPHPDELDRGIPKSFIIVAEKL</sequence>
<dbReference type="EMBL" id="CP015378">
    <property type="protein sequence ID" value="ANC79037.1"/>
    <property type="molecule type" value="Genomic_DNA"/>
</dbReference>
<dbReference type="CDD" id="cd02440">
    <property type="entry name" value="AdoMet_MTases"/>
    <property type="match status" value="1"/>
</dbReference>
<name>A0A160IRV0_9BACL</name>
<evidence type="ECO:0000313" key="3">
    <source>
        <dbReference type="Proteomes" id="UP000076623"/>
    </source>
</evidence>
<organism evidence="2 3">
    <name type="scientific">Fictibacillus phosphorivorans</name>
    <dbReference type="NCBI Taxonomy" id="1221500"/>
    <lineage>
        <taxon>Bacteria</taxon>
        <taxon>Bacillati</taxon>
        <taxon>Bacillota</taxon>
        <taxon>Bacilli</taxon>
        <taxon>Bacillales</taxon>
        <taxon>Fictibacillaceae</taxon>
        <taxon>Fictibacillus</taxon>
    </lineage>
</organism>
<gene>
    <name evidence="2" type="ORF">ABE65_020415</name>
</gene>
<evidence type="ECO:0000313" key="2">
    <source>
        <dbReference type="EMBL" id="ANC79037.1"/>
    </source>
</evidence>
<protein>
    <submittedName>
        <fullName evidence="2">SAM-dependent methyltransferase</fullName>
    </submittedName>
</protein>
<dbReference type="Proteomes" id="UP000076623">
    <property type="component" value="Chromosome"/>
</dbReference>
<keyword evidence="2" id="KW-0489">Methyltransferase</keyword>
<dbReference type="RefSeq" id="WP_066399136.1">
    <property type="nucleotide sequence ID" value="NZ_CP015378.1"/>
</dbReference>
<dbReference type="InterPro" id="IPR029063">
    <property type="entry name" value="SAM-dependent_MTases_sf"/>
</dbReference>
<reference evidence="2 3" key="1">
    <citation type="submission" date="2016-04" db="EMBL/GenBank/DDBJ databases">
        <title>Complete genome sequence of Fictibacillus phosphorivorans G25-29, a strain toxic to nematodes.</title>
        <authorList>
            <person name="Zheng Z."/>
        </authorList>
    </citation>
    <scope>NUCLEOTIDE SEQUENCE [LARGE SCALE GENOMIC DNA]</scope>
    <source>
        <strain evidence="2 3">G25-29</strain>
    </source>
</reference>
<feature type="domain" description="Methyltransferase type 11" evidence="1">
    <location>
        <begin position="66"/>
        <end position="157"/>
    </location>
</feature>
<dbReference type="AlphaFoldDB" id="A0A160IRV0"/>
<accession>A0A160IRV0</accession>
<evidence type="ECO:0000259" key="1">
    <source>
        <dbReference type="Pfam" id="PF08241"/>
    </source>
</evidence>
<dbReference type="STRING" id="1221500.ABE65_020415"/>
<dbReference type="InterPro" id="IPR013216">
    <property type="entry name" value="Methyltransf_11"/>
</dbReference>
<dbReference type="SUPFAM" id="SSF53335">
    <property type="entry name" value="S-adenosyl-L-methionine-dependent methyltransferases"/>
    <property type="match status" value="1"/>
</dbReference>
<dbReference type="Pfam" id="PF08241">
    <property type="entry name" value="Methyltransf_11"/>
    <property type="match status" value="1"/>
</dbReference>
<dbReference type="GO" id="GO:0008168">
    <property type="term" value="F:methyltransferase activity"/>
    <property type="evidence" value="ECO:0007669"/>
    <property type="project" value="UniProtKB-KW"/>
</dbReference>
<dbReference type="Gene3D" id="3.40.50.150">
    <property type="entry name" value="Vaccinia Virus protein VP39"/>
    <property type="match status" value="1"/>
</dbReference>
<dbReference type="KEGG" id="fpn:ABE65_020415"/>